<feature type="region of interest" description="Disordered" evidence="1">
    <location>
        <begin position="142"/>
        <end position="163"/>
    </location>
</feature>
<evidence type="ECO:0000256" key="2">
    <source>
        <dbReference type="SAM" id="SignalP"/>
    </source>
</evidence>
<feature type="chain" id="PRO_5046584813" description="EF-hand domain-containing protein" evidence="2">
    <location>
        <begin position="25"/>
        <end position="163"/>
    </location>
</feature>
<feature type="compositionally biased region" description="Basic and acidic residues" evidence="1">
    <location>
        <begin position="142"/>
        <end position="151"/>
    </location>
</feature>
<dbReference type="SUPFAM" id="SSF47473">
    <property type="entry name" value="EF-hand"/>
    <property type="match status" value="1"/>
</dbReference>
<keyword evidence="2" id="KW-0732">Signal</keyword>
<feature type="compositionally biased region" description="Basic and acidic residues" evidence="1">
    <location>
        <begin position="105"/>
        <end position="125"/>
    </location>
</feature>
<accession>A0ABT0V3G2</accession>
<dbReference type="RefSeq" id="WP_250944068.1">
    <property type="nucleotide sequence ID" value="NZ_JAMQAY010000001.1"/>
</dbReference>
<dbReference type="InterPro" id="IPR002048">
    <property type="entry name" value="EF_hand_dom"/>
</dbReference>
<reference evidence="4 5" key="1">
    <citation type="submission" date="2022-06" db="EMBL/GenBank/DDBJ databases">
        <authorList>
            <person name="Sun Q."/>
        </authorList>
    </citation>
    <scope>NUCLEOTIDE SEQUENCE [LARGE SCALE GENOMIC DNA]</scope>
    <source>
        <strain evidence="4 5">S153</strain>
    </source>
</reference>
<keyword evidence="5" id="KW-1185">Reference proteome</keyword>
<dbReference type="Gene3D" id="1.10.238.10">
    <property type="entry name" value="EF-hand"/>
    <property type="match status" value="2"/>
</dbReference>
<dbReference type="EMBL" id="JAMQAY010000001">
    <property type="protein sequence ID" value="MCM2400352.1"/>
    <property type="molecule type" value="Genomic_DNA"/>
</dbReference>
<feature type="region of interest" description="Disordered" evidence="1">
    <location>
        <begin position="96"/>
        <end position="125"/>
    </location>
</feature>
<sequence length="163" mass="17727">MARKSMTFVTLSLAAALVASVAEAQPYGFGGGPGWGRGGMMMNAPGRGRFPIIDADENGVISAEEAASAAEDVFAAMDSDDNAELTMEEYMAVRMGPQDGWNKSRQAEREKQKSDRFGTMDVDKSDSVSQAEFIANAKARFEAADSDKDGKVTPWEWRSQQWN</sequence>
<proteinExistence type="predicted"/>
<evidence type="ECO:0000313" key="4">
    <source>
        <dbReference type="EMBL" id="MCM2400352.1"/>
    </source>
</evidence>
<dbReference type="Pfam" id="PF13202">
    <property type="entry name" value="EF-hand_5"/>
    <property type="match status" value="1"/>
</dbReference>
<protein>
    <recommendedName>
        <fullName evidence="3">EF-hand domain-containing protein</fullName>
    </recommendedName>
</protein>
<dbReference type="InterPro" id="IPR011992">
    <property type="entry name" value="EF-hand-dom_pair"/>
</dbReference>
<name>A0ABT0V3G2_9HYPH</name>
<organism evidence="4 5">
    <name type="scientific">Ciceribacter sichuanensis</name>
    <dbReference type="NCBI Taxonomy" id="2949647"/>
    <lineage>
        <taxon>Bacteria</taxon>
        <taxon>Pseudomonadati</taxon>
        <taxon>Pseudomonadota</taxon>
        <taxon>Alphaproteobacteria</taxon>
        <taxon>Hyphomicrobiales</taxon>
        <taxon>Rhizobiaceae</taxon>
        <taxon>Ciceribacter</taxon>
    </lineage>
</organism>
<dbReference type="InterPro" id="IPR018247">
    <property type="entry name" value="EF_Hand_1_Ca_BS"/>
</dbReference>
<evidence type="ECO:0000313" key="5">
    <source>
        <dbReference type="Proteomes" id="UP001155079"/>
    </source>
</evidence>
<feature type="signal peptide" evidence="2">
    <location>
        <begin position="1"/>
        <end position="24"/>
    </location>
</feature>
<gene>
    <name evidence="4" type="ORF">NBH20_04250</name>
</gene>
<feature type="domain" description="EF-hand" evidence="3">
    <location>
        <begin position="138"/>
        <end position="158"/>
    </location>
</feature>
<dbReference type="Proteomes" id="UP001155079">
    <property type="component" value="Unassembled WGS sequence"/>
</dbReference>
<evidence type="ECO:0000259" key="3">
    <source>
        <dbReference type="Pfam" id="PF13202"/>
    </source>
</evidence>
<comment type="caution">
    <text evidence="4">The sequence shown here is derived from an EMBL/GenBank/DDBJ whole genome shotgun (WGS) entry which is preliminary data.</text>
</comment>
<dbReference type="PROSITE" id="PS00018">
    <property type="entry name" value="EF_HAND_1"/>
    <property type="match status" value="1"/>
</dbReference>
<evidence type="ECO:0000256" key="1">
    <source>
        <dbReference type="SAM" id="MobiDB-lite"/>
    </source>
</evidence>